<gene>
    <name evidence="1" type="ORF">BCON_0380g00020</name>
</gene>
<evidence type="ECO:0000313" key="2">
    <source>
        <dbReference type="Proteomes" id="UP000297527"/>
    </source>
</evidence>
<keyword evidence="2" id="KW-1185">Reference proteome</keyword>
<comment type="caution">
    <text evidence="1">The sequence shown here is derived from an EMBL/GenBank/DDBJ whole genome shotgun (WGS) entry which is preliminary data.</text>
</comment>
<reference evidence="1 2" key="1">
    <citation type="submission" date="2017-12" db="EMBL/GenBank/DDBJ databases">
        <title>Comparative genomics of Botrytis spp.</title>
        <authorList>
            <person name="Valero-Jimenez C.A."/>
            <person name="Tapia P."/>
            <person name="Veloso J."/>
            <person name="Silva-Moreno E."/>
            <person name="Staats M."/>
            <person name="Valdes J.H."/>
            <person name="Van Kan J.A.L."/>
        </authorList>
    </citation>
    <scope>NUCLEOTIDE SEQUENCE [LARGE SCALE GENOMIC DNA]</scope>
    <source>
        <strain evidence="1 2">MUCL11595</strain>
    </source>
</reference>
<accession>A0A4Z1H8X2</accession>
<dbReference type="AlphaFoldDB" id="A0A4Z1H8X2"/>
<dbReference type="EMBL" id="PQXN01000378">
    <property type="protein sequence ID" value="TGO45584.1"/>
    <property type="molecule type" value="Genomic_DNA"/>
</dbReference>
<name>A0A4Z1H8X2_9HELO</name>
<evidence type="ECO:0000313" key="1">
    <source>
        <dbReference type="EMBL" id="TGO45584.1"/>
    </source>
</evidence>
<organism evidence="1 2">
    <name type="scientific">Botryotinia convoluta</name>
    <dbReference type="NCBI Taxonomy" id="54673"/>
    <lineage>
        <taxon>Eukaryota</taxon>
        <taxon>Fungi</taxon>
        <taxon>Dikarya</taxon>
        <taxon>Ascomycota</taxon>
        <taxon>Pezizomycotina</taxon>
        <taxon>Leotiomycetes</taxon>
        <taxon>Helotiales</taxon>
        <taxon>Sclerotiniaceae</taxon>
        <taxon>Botryotinia</taxon>
    </lineage>
</organism>
<dbReference type="Proteomes" id="UP000297527">
    <property type="component" value="Unassembled WGS sequence"/>
</dbReference>
<protein>
    <submittedName>
        <fullName evidence="1">Uncharacterized protein</fullName>
    </submittedName>
</protein>
<sequence length="183" mass="20187">MSRLGFSLDSSSPHESGLDEDAGSLNYCCYGGDVEDKNSEKIDRDFVRGPDGIRTHIRSKLGYIEGTAEASRHDDVPDVPNPGILIDDVRENLRLGSRKFGATLTNLILSEDGTSCETNVPKFSARNIATLDIILPSTRAEEEIVVNSNDACIQKLTGTKPSYWDCSFFCWVSRDIVFDYGVN</sequence>
<proteinExistence type="predicted"/>
<dbReference type="OrthoDB" id="10559359at2759"/>